<evidence type="ECO:0000313" key="2">
    <source>
        <dbReference type="EMBL" id="KXY51172.1"/>
    </source>
</evidence>
<protein>
    <submittedName>
        <fullName evidence="2">Uncharacterized protein</fullName>
    </submittedName>
</protein>
<name>A0A9X0MJX7_BACCE</name>
<feature type="transmembrane region" description="Helical" evidence="1">
    <location>
        <begin position="7"/>
        <end position="24"/>
    </location>
</feature>
<dbReference type="Proteomes" id="UP000075476">
    <property type="component" value="Unassembled WGS sequence"/>
</dbReference>
<keyword evidence="1" id="KW-0812">Transmembrane</keyword>
<keyword evidence="1" id="KW-1133">Transmembrane helix</keyword>
<dbReference type="RefSeq" id="WP_061662510.1">
    <property type="nucleotide sequence ID" value="NZ_LOMO01000001.1"/>
</dbReference>
<sequence length="132" mass="15259">MKTNKIQIAVVGIPYFVLLTKFVMNHNVKGSVILTVYAVLIYNFISLFKLIDLKEVNFKRIHKKLKSVMKLKNDDCIVKCEQKIPFLQVLIGKEKPYLSTCNVLTAKGEFKLLLEVTPKEIIIKHKECIQNH</sequence>
<comment type="caution">
    <text evidence="2">The sequence shown here is derived from an EMBL/GenBank/DDBJ whole genome shotgun (WGS) entry which is preliminary data.</text>
</comment>
<evidence type="ECO:0000313" key="3">
    <source>
        <dbReference type="Proteomes" id="UP000075476"/>
    </source>
</evidence>
<reference evidence="2 3" key="1">
    <citation type="submission" date="2015-12" db="EMBL/GenBank/DDBJ databases">
        <title>Bacillus cereus Group isolate.</title>
        <authorList>
            <person name="Kovac J."/>
        </authorList>
    </citation>
    <scope>NUCLEOTIDE SEQUENCE [LARGE SCALE GENOMIC DNA]</scope>
    <source>
        <strain evidence="2 3">FSL K6-0073</strain>
    </source>
</reference>
<organism evidence="2 3">
    <name type="scientific">Bacillus cereus</name>
    <dbReference type="NCBI Taxonomy" id="1396"/>
    <lineage>
        <taxon>Bacteria</taxon>
        <taxon>Bacillati</taxon>
        <taxon>Bacillota</taxon>
        <taxon>Bacilli</taxon>
        <taxon>Bacillales</taxon>
        <taxon>Bacillaceae</taxon>
        <taxon>Bacillus</taxon>
        <taxon>Bacillus cereus group</taxon>
    </lineage>
</organism>
<feature type="transmembrane region" description="Helical" evidence="1">
    <location>
        <begin position="30"/>
        <end position="51"/>
    </location>
</feature>
<evidence type="ECO:0000256" key="1">
    <source>
        <dbReference type="SAM" id="Phobius"/>
    </source>
</evidence>
<proteinExistence type="predicted"/>
<dbReference type="AlphaFoldDB" id="A0A9X0MJX7"/>
<accession>A0A9X0MJX7</accession>
<gene>
    <name evidence="2" type="ORF">AT268_32255</name>
</gene>
<dbReference type="EMBL" id="LOMO01000001">
    <property type="protein sequence ID" value="KXY51172.1"/>
    <property type="molecule type" value="Genomic_DNA"/>
</dbReference>
<keyword evidence="1" id="KW-0472">Membrane</keyword>